<gene>
    <name evidence="1" type="ORF">RM779_10135</name>
</gene>
<dbReference type="Proteomes" id="UP001183615">
    <property type="component" value="Unassembled WGS sequence"/>
</dbReference>
<evidence type="ECO:0000313" key="1">
    <source>
        <dbReference type="EMBL" id="MDT0442953.1"/>
    </source>
</evidence>
<accession>A0ABU2S2E8</accession>
<protein>
    <submittedName>
        <fullName evidence="1">Uncharacterized protein</fullName>
    </submittedName>
</protein>
<keyword evidence="2" id="KW-1185">Reference proteome</keyword>
<sequence length="159" mass="17708">MTSLLLGHRLPKFWTREFIEDVDFLDEGFFAPVFRLAIAEFPQSRFPEIVGVNMVCEFHGLGTAGISKANDLTDLGYDTSFTRLHIADDNVEMGHSAKARDAVVFLMAEAARLGVTDLVWERVRRGATAMRMAYVALMQGRLKLAPTQVPAHLLNAGNR</sequence>
<proteinExistence type="predicted"/>
<comment type="caution">
    <text evidence="1">The sequence shown here is derived from an EMBL/GenBank/DDBJ whole genome shotgun (WGS) entry which is preliminary data.</text>
</comment>
<name>A0ABU2S2E8_9ACTN</name>
<reference evidence="2" key="1">
    <citation type="submission" date="2023-07" db="EMBL/GenBank/DDBJ databases">
        <title>30 novel species of actinomycetes from the DSMZ collection.</title>
        <authorList>
            <person name="Nouioui I."/>
        </authorList>
    </citation>
    <scope>NUCLEOTIDE SEQUENCE [LARGE SCALE GENOMIC DNA]</scope>
    <source>
        <strain evidence="2">DSM 41886</strain>
    </source>
</reference>
<dbReference type="RefSeq" id="WP_311617324.1">
    <property type="nucleotide sequence ID" value="NZ_JAVREV010000004.1"/>
</dbReference>
<dbReference type="EMBL" id="JAVREV010000004">
    <property type="protein sequence ID" value="MDT0442953.1"/>
    <property type="molecule type" value="Genomic_DNA"/>
</dbReference>
<evidence type="ECO:0000313" key="2">
    <source>
        <dbReference type="Proteomes" id="UP001183615"/>
    </source>
</evidence>
<organism evidence="1 2">
    <name type="scientific">Streptomyces johnsoniae</name>
    <dbReference type="NCBI Taxonomy" id="3075532"/>
    <lineage>
        <taxon>Bacteria</taxon>
        <taxon>Bacillati</taxon>
        <taxon>Actinomycetota</taxon>
        <taxon>Actinomycetes</taxon>
        <taxon>Kitasatosporales</taxon>
        <taxon>Streptomycetaceae</taxon>
        <taxon>Streptomyces</taxon>
    </lineage>
</organism>